<evidence type="ECO:0000256" key="1">
    <source>
        <dbReference type="SAM" id="MobiDB-lite"/>
    </source>
</evidence>
<accession>A0ABU0ZSF1</accession>
<organism evidence="2 3">
    <name type="scientific">Phytohabitans maris</name>
    <dbReference type="NCBI Taxonomy" id="3071409"/>
    <lineage>
        <taxon>Bacteria</taxon>
        <taxon>Bacillati</taxon>
        <taxon>Actinomycetota</taxon>
        <taxon>Actinomycetes</taxon>
        <taxon>Micromonosporales</taxon>
        <taxon>Micromonosporaceae</taxon>
    </lineage>
</organism>
<dbReference type="RefSeq" id="WP_308717206.1">
    <property type="nucleotide sequence ID" value="NZ_JAVHUY010000049.1"/>
</dbReference>
<keyword evidence="3" id="KW-1185">Reference proteome</keyword>
<dbReference type="Proteomes" id="UP001230908">
    <property type="component" value="Unassembled WGS sequence"/>
</dbReference>
<dbReference type="EMBL" id="JAVHUY010000049">
    <property type="protein sequence ID" value="MDQ7909949.1"/>
    <property type="molecule type" value="Genomic_DNA"/>
</dbReference>
<proteinExistence type="predicted"/>
<protein>
    <submittedName>
        <fullName evidence="2">Uncharacterized protein</fullName>
    </submittedName>
</protein>
<sequence length="67" mass="7046">MWVPCWTRRPPVEDLDDPGECRALRAQPGGEFGAGGSDRGQAGRDDEDGLDLILAGLGAEPARPGVD</sequence>
<evidence type="ECO:0000313" key="2">
    <source>
        <dbReference type="EMBL" id="MDQ7909949.1"/>
    </source>
</evidence>
<evidence type="ECO:0000313" key="3">
    <source>
        <dbReference type="Proteomes" id="UP001230908"/>
    </source>
</evidence>
<gene>
    <name evidence="2" type="ORF">RB614_36175</name>
</gene>
<comment type="caution">
    <text evidence="2">The sequence shown here is derived from an EMBL/GenBank/DDBJ whole genome shotgun (WGS) entry which is preliminary data.</text>
</comment>
<reference evidence="2 3" key="1">
    <citation type="submission" date="2023-08" db="EMBL/GenBank/DDBJ databases">
        <title>Phytohabitans sansha sp. nov., isolated from marine sediment.</title>
        <authorList>
            <person name="Zhao Y."/>
            <person name="Yi K."/>
        </authorList>
    </citation>
    <scope>NUCLEOTIDE SEQUENCE [LARGE SCALE GENOMIC DNA]</scope>
    <source>
        <strain evidence="2 3">ZYX-F-186</strain>
    </source>
</reference>
<feature type="region of interest" description="Disordered" evidence="1">
    <location>
        <begin position="24"/>
        <end position="49"/>
    </location>
</feature>
<name>A0ABU0ZSF1_9ACTN</name>